<dbReference type="PANTHER" id="PTHR10131:SF94">
    <property type="entry name" value="TNF RECEPTOR-ASSOCIATED FACTOR 4"/>
    <property type="match status" value="1"/>
</dbReference>
<dbReference type="Gene3D" id="2.60.210.10">
    <property type="entry name" value="Apoptosis, Tumor Necrosis Factor Receptor Associated Protein 2, Chain A"/>
    <property type="match status" value="1"/>
</dbReference>
<protein>
    <recommendedName>
        <fullName evidence="1">MATH domain-containing protein</fullName>
    </recommendedName>
</protein>
<dbReference type="GO" id="GO:0043122">
    <property type="term" value="P:regulation of canonical NF-kappaB signal transduction"/>
    <property type="evidence" value="ECO:0007669"/>
    <property type="project" value="TreeGrafter"/>
</dbReference>
<accession>A0A820H186</accession>
<name>A0A820H186_9BILA</name>
<proteinExistence type="predicted"/>
<dbReference type="EMBL" id="CAJOAX010043203">
    <property type="protein sequence ID" value="CAF4288332.1"/>
    <property type="molecule type" value="Genomic_DNA"/>
</dbReference>
<gene>
    <name evidence="2" type="ORF">OTI717_LOCUS41652</name>
</gene>
<dbReference type="PROSITE" id="PS50144">
    <property type="entry name" value="MATH"/>
    <property type="match status" value="1"/>
</dbReference>
<dbReference type="InterPro" id="IPR002083">
    <property type="entry name" value="MATH/TRAF_dom"/>
</dbReference>
<evidence type="ECO:0000313" key="3">
    <source>
        <dbReference type="Proteomes" id="UP000663823"/>
    </source>
</evidence>
<dbReference type="AlphaFoldDB" id="A0A820H186"/>
<comment type="caution">
    <text evidence="2">The sequence shown here is derived from an EMBL/GenBank/DDBJ whole genome shotgun (WGS) entry which is preliminary data.</text>
</comment>
<reference evidence="2" key="1">
    <citation type="submission" date="2021-02" db="EMBL/GenBank/DDBJ databases">
        <authorList>
            <person name="Nowell W R."/>
        </authorList>
    </citation>
    <scope>NUCLEOTIDE SEQUENCE</scope>
</reference>
<dbReference type="SUPFAM" id="SSF49599">
    <property type="entry name" value="TRAF domain-like"/>
    <property type="match status" value="1"/>
</dbReference>
<evidence type="ECO:0000259" key="1">
    <source>
        <dbReference type="PROSITE" id="PS50144"/>
    </source>
</evidence>
<feature type="non-terminal residue" evidence="2">
    <location>
        <position position="1"/>
    </location>
</feature>
<feature type="domain" description="MATH" evidence="1">
    <location>
        <begin position="101"/>
        <end position="161"/>
    </location>
</feature>
<dbReference type="PANTHER" id="PTHR10131">
    <property type="entry name" value="TNF RECEPTOR ASSOCIATED FACTOR"/>
    <property type="match status" value="1"/>
</dbReference>
<organism evidence="2 3">
    <name type="scientific">Rotaria sordida</name>
    <dbReference type="NCBI Taxonomy" id="392033"/>
    <lineage>
        <taxon>Eukaryota</taxon>
        <taxon>Metazoa</taxon>
        <taxon>Spiralia</taxon>
        <taxon>Gnathifera</taxon>
        <taxon>Rotifera</taxon>
        <taxon>Eurotatoria</taxon>
        <taxon>Bdelloidea</taxon>
        <taxon>Philodinida</taxon>
        <taxon>Philodinidae</taxon>
        <taxon>Rotaria</taxon>
    </lineage>
</organism>
<dbReference type="Proteomes" id="UP000663823">
    <property type="component" value="Unassembled WGS sequence"/>
</dbReference>
<feature type="non-terminal residue" evidence="2">
    <location>
        <position position="161"/>
    </location>
</feature>
<dbReference type="Pfam" id="PF22486">
    <property type="entry name" value="MATH_2"/>
    <property type="match status" value="1"/>
</dbReference>
<sequence length="161" mass="18466">ILCIIRSSNNSNVNDNRILGAISTLLNSTKNLNDDIHRINRESGHYQHPISIEAKQWSIFEKLAQEINGCIRGVEINQNLLYQQLLLLKERVEDAQSTSSDGTFMWKITNFEEKTMNAKFEQYKSIDSPPFYSSQTGYKICLGLFLNGDNNTQDTHMSLYL</sequence>
<evidence type="ECO:0000313" key="2">
    <source>
        <dbReference type="EMBL" id="CAF4288332.1"/>
    </source>
</evidence>
<dbReference type="InterPro" id="IPR008974">
    <property type="entry name" value="TRAF-like"/>
</dbReference>